<dbReference type="Proteomes" id="UP000198740">
    <property type="component" value="Unassembled WGS sequence"/>
</dbReference>
<proteinExistence type="predicted"/>
<sequence length="135" mass="15008">MGFSDWHEQIAGCSSGCDQLTTLFETDDEINVQSSAQDVLLRVQLTRSPPDIRTLHTWLRLGQSSLEHYQGALAQAPASGQLWLLQRLPGQCSQPTVLAALESLLNQRDTWRSVSARLTTTVPPRSIKSLRTLTH</sequence>
<protein>
    <submittedName>
        <fullName evidence="2">CesT family type III secretion system chaperone</fullName>
    </submittedName>
    <submittedName>
        <fullName evidence="1">Tir chaperone protein (CesT) family protein</fullName>
    </submittedName>
</protein>
<reference evidence="1 3" key="1">
    <citation type="submission" date="2016-10" db="EMBL/GenBank/DDBJ databases">
        <authorList>
            <person name="Varghese N."/>
            <person name="Submissions S."/>
        </authorList>
    </citation>
    <scope>NUCLEOTIDE SEQUENCE [LARGE SCALE GENOMIC DNA]</scope>
    <source>
        <strain evidence="1 3">BS2976</strain>
    </source>
</reference>
<evidence type="ECO:0000313" key="3">
    <source>
        <dbReference type="Proteomes" id="UP000198740"/>
    </source>
</evidence>
<accession>A0A1H1J2L0</accession>
<comment type="caution">
    <text evidence="2">The sequence shown here is derived from an EMBL/GenBank/DDBJ whole genome shotgun (WGS) entry which is preliminary data.</text>
</comment>
<gene>
    <name evidence="2" type="ORF">FIV39_00260</name>
    <name evidence="1" type="ORF">SAMN04490186_6686</name>
</gene>
<dbReference type="GO" id="GO:0030254">
    <property type="term" value="P:protein secretion by the type III secretion system"/>
    <property type="evidence" value="ECO:0007669"/>
    <property type="project" value="InterPro"/>
</dbReference>
<reference evidence="2 4" key="2">
    <citation type="submission" date="2019-06" db="EMBL/GenBank/DDBJ databases">
        <title>Pseudomonas bimorpha sp. nov. isolated from bovine raw milk and skim milk concentrate.</title>
        <authorList>
            <person name="Hofmann K."/>
            <person name="Huptas C."/>
            <person name="Doll E."/>
            <person name="Scherer S."/>
            <person name="Wenning M."/>
        </authorList>
    </citation>
    <scope>NUCLEOTIDE SEQUENCE [LARGE SCALE GENOMIC DNA]</scope>
    <source>
        <strain evidence="2 4">DSM 17515</strain>
    </source>
</reference>
<dbReference type="EMBL" id="VFES01000001">
    <property type="protein sequence ID" value="TWR69806.1"/>
    <property type="molecule type" value="Genomic_DNA"/>
</dbReference>
<evidence type="ECO:0000313" key="2">
    <source>
        <dbReference type="EMBL" id="TWR69806.1"/>
    </source>
</evidence>
<evidence type="ECO:0000313" key="4">
    <source>
        <dbReference type="Proteomes" id="UP000317267"/>
    </source>
</evidence>
<dbReference type="EMBL" id="FNKM01000002">
    <property type="protein sequence ID" value="SDR44020.1"/>
    <property type="molecule type" value="Genomic_DNA"/>
</dbReference>
<dbReference type="AlphaFoldDB" id="A0A1H1J2L0"/>
<keyword evidence="3" id="KW-1185">Reference proteome</keyword>
<name>A0A1H1J2L0_9PSED</name>
<evidence type="ECO:0000313" key="1">
    <source>
        <dbReference type="EMBL" id="SDR44020.1"/>
    </source>
</evidence>
<dbReference type="CDD" id="cd16364">
    <property type="entry name" value="T3SC_I-like"/>
    <property type="match status" value="1"/>
</dbReference>
<organism evidence="2 4">
    <name type="scientific">Pseudomonas grimontii</name>
    <dbReference type="NCBI Taxonomy" id="129847"/>
    <lineage>
        <taxon>Bacteria</taxon>
        <taxon>Pseudomonadati</taxon>
        <taxon>Pseudomonadota</taxon>
        <taxon>Gammaproteobacteria</taxon>
        <taxon>Pseudomonadales</taxon>
        <taxon>Pseudomonadaceae</taxon>
        <taxon>Pseudomonas</taxon>
    </lineage>
</organism>
<dbReference type="OrthoDB" id="7006103at2"/>
<dbReference type="Proteomes" id="UP000317267">
    <property type="component" value="Unassembled WGS sequence"/>
</dbReference>
<dbReference type="RefSeq" id="WP_090409662.1">
    <property type="nucleotide sequence ID" value="NZ_CAUSAB010000010.1"/>
</dbReference>